<dbReference type="AlphaFoldDB" id="A0A1J5EA45"/>
<name>A0A1J5EA45_9BACT</name>
<evidence type="ECO:0000313" key="1">
    <source>
        <dbReference type="EMBL" id="OIP40142.1"/>
    </source>
</evidence>
<dbReference type="STRING" id="1817895.AUJ95_04835"/>
<dbReference type="Proteomes" id="UP000183085">
    <property type="component" value="Unassembled WGS sequence"/>
</dbReference>
<sequence length="88" mass="9936">MEAEEFSTLLVRREIALIAELSLVLSFVSTYDIFHQISLVFSLAHLSVSISLTCIKVNQFIGHSATTHYDIFSPQRRKGHRENAENTG</sequence>
<evidence type="ECO:0000313" key="2">
    <source>
        <dbReference type="Proteomes" id="UP000183085"/>
    </source>
</evidence>
<accession>A0A1J5EA45</accession>
<proteinExistence type="predicted"/>
<protein>
    <submittedName>
        <fullName evidence="1">Uncharacterized protein</fullName>
    </submittedName>
</protein>
<comment type="caution">
    <text evidence="1">The sequence shown here is derived from an EMBL/GenBank/DDBJ whole genome shotgun (WGS) entry which is preliminary data.</text>
</comment>
<reference evidence="1 2" key="1">
    <citation type="journal article" date="2016" name="Environ. Microbiol.">
        <title>Genomic resolution of a cold subsurface aquifer community provides metabolic insights for novel microbes adapted to high CO concentrations.</title>
        <authorList>
            <person name="Probst A.J."/>
            <person name="Castelle C.J."/>
            <person name="Singh A."/>
            <person name="Brown C.T."/>
            <person name="Anantharaman K."/>
            <person name="Sharon I."/>
            <person name="Hug L.A."/>
            <person name="Burstein D."/>
            <person name="Emerson J.B."/>
            <person name="Thomas B.C."/>
            <person name="Banfield J.F."/>
        </authorList>
    </citation>
    <scope>NUCLEOTIDE SEQUENCE [LARGE SCALE GENOMIC DNA]</scope>
    <source>
        <strain evidence="1">CG2_30_40_21</strain>
    </source>
</reference>
<gene>
    <name evidence="1" type="ORF">AUJ95_04835</name>
</gene>
<dbReference type="EMBL" id="MNYI01000128">
    <property type="protein sequence ID" value="OIP40142.1"/>
    <property type="molecule type" value="Genomic_DNA"/>
</dbReference>
<organism evidence="1 2">
    <name type="scientific">Candidatus Desantisbacteria bacterium CG2_30_40_21</name>
    <dbReference type="NCBI Taxonomy" id="1817895"/>
    <lineage>
        <taxon>Bacteria</taxon>
        <taxon>Candidatus Desantisiibacteriota</taxon>
    </lineage>
</organism>